<dbReference type="InterPro" id="IPR008775">
    <property type="entry name" value="Phytyl_CoA_dOase-like"/>
</dbReference>
<sequence>MITTSGHVDNHSNFGGMWIDRTDWQEQLKSRVPVPELARLITDFVRDGFIVLEGGADPSAVDAFQAQIDLSFREGNPELFYQKHGSRDTRKLDEPVNRLGTRVVDCYGAMSEALDLFSSPQLIAFLKAIFGEAPLLFQSLSFDQGSQQGLHRDTAYVVVDRPMELAACWIALEDIKEGSGELMYAPGSHRLPDWPFGEGRKHFDAALDGWDVHEQWSDWLRSSAASSERGVERFLAKKGDILVWHADLAHGGSPVVDPALTRQSLVGHFCPASARPRYFDHAPCHDAVVQRGQLHYSSMYYDLRSSSPARRSLWRSIKSALTR</sequence>
<gene>
    <name evidence="2" type="ORF">WS72_25220</name>
</gene>
<comment type="cofactor">
    <cofactor evidence="1">
        <name>Fe(2+)</name>
        <dbReference type="ChEBI" id="CHEBI:29033"/>
    </cofactor>
</comment>
<comment type="caution">
    <text evidence="2">The sequence shown here is derived from an EMBL/GenBank/DDBJ whole genome shotgun (WGS) entry which is preliminary data.</text>
</comment>
<name>A0ABR5T8M4_9BURK</name>
<organism evidence="2 3">
    <name type="scientific">Burkholderia savannae</name>
    <dbReference type="NCBI Taxonomy" id="1637837"/>
    <lineage>
        <taxon>Bacteria</taxon>
        <taxon>Pseudomonadati</taxon>
        <taxon>Pseudomonadota</taxon>
        <taxon>Betaproteobacteria</taxon>
        <taxon>Burkholderiales</taxon>
        <taxon>Burkholderiaceae</taxon>
        <taxon>Burkholderia</taxon>
        <taxon>pseudomallei group</taxon>
    </lineage>
</organism>
<dbReference type="RefSeq" id="WP_059627729.1">
    <property type="nucleotide sequence ID" value="NZ_CP013418.1"/>
</dbReference>
<evidence type="ECO:0000313" key="2">
    <source>
        <dbReference type="EMBL" id="KWZ38177.1"/>
    </source>
</evidence>
<accession>A0ABR5T8M4</accession>
<dbReference type="Proteomes" id="UP000070255">
    <property type="component" value="Unassembled WGS sequence"/>
</dbReference>
<keyword evidence="3" id="KW-1185">Reference proteome</keyword>
<dbReference type="PANTHER" id="PTHR20883:SF48">
    <property type="entry name" value="ECTOINE DIOXYGENASE"/>
    <property type="match status" value="1"/>
</dbReference>
<dbReference type="Pfam" id="PF05721">
    <property type="entry name" value="PhyH"/>
    <property type="match status" value="1"/>
</dbReference>
<evidence type="ECO:0000313" key="3">
    <source>
        <dbReference type="Proteomes" id="UP000070255"/>
    </source>
</evidence>
<reference evidence="2 3" key="1">
    <citation type="submission" date="2015-11" db="EMBL/GenBank/DDBJ databases">
        <authorList>
            <person name="Sahl J."/>
            <person name="Wagner D."/>
            <person name="Keim P."/>
        </authorList>
    </citation>
    <scope>NUCLEOTIDE SEQUENCE [LARGE SCALE GENOMIC DNA]</scope>
    <source>
        <strain evidence="2 3">BDU18</strain>
    </source>
</reference>
<dbReference type="Gene3D" id="2.60.120.620">
    <property type="entry name" value="q2cbj1_9rhob like domain"/>
    <property type="match status" value="1"/>
</dbReference>
<dbReference type="EMBL" id="LNJQ01000004">
    <property type="protein sequence ID" value="KWZ38177.1"/>
    <property type="molecule type" value="Genomic_DNA"/>
</dbReference>
<dbReference type="PANTHER" id="PTHR20883">
    <property type="entry name" value="PHYTANOYL-COA DIOXYGENASE DOMAIN CONTAINING 1"/>
    <property type="match status" value="1"/>
</dbReference>
<protein>
    <recommendedName>
        <fullName evidence="4">Phytanoyl-CoA dioxygenase</fullName>
    </recommendedName>
</protein>
<evidence type="ECO:0000256" key="1">
    <source>
        <dbReference type="ARBA" id="ARBA00001954"/>
    </source>
</evidence>
<dbReference type="SUPFAM" id="SSF51197">
    <property type="entry name" value="Clavaminate synthase-like"/>
    <property type="match status" value="1"/>
</dbReference>
<evidence type="ECO:0008006" key="4">
    <source>
        <dbReference type="Google" id="ProtNLM"/>
    </source>
</evidence>
<proteinExistence type="predicted"/>